<dbReference type="InterPro" id="IPR050089">
    <property type="entry name" value="SAICAR_synthetase"/>
</dbReference>
<evidence type="ECO:0000256" key="3">
    <source>
        <dbReference type="ARBA" id="ARBA00022598"/>
    </source>
</evidence>
<sequence length="279" mass="32249">MSSFPIIFINKLFKYYNSLNDIFHFNSFNHPKSVIFLTEIKKLEQIYSGKAKTLYKTNDPTKLISEFRDSLTAFNGGKKSEAPKKGYYNAQISRKIFEMLEENGIKTHYVNMASDVDMVVDVVEIVKLEVIVRNIAAGSITKKYPMPPGKVFERPIVAFDYKSDEYQDPMINEDIAYALDVATFEEMAEIKKTALKINELLKSYFEKNGFLLPDFKLEFGRRGPNKEIVLADEISCDTCRIWDKETKQSLDKDVFRFDKGDPSKTYEIVARKLVPEIFN</sequence>
<protein>
    <recommendedName>
        <fullName evidence="8">Phosphoribosylaminoimidazole-succinocarboxamide synthase</fullName>
        <ecNumber evidence="8">6.3.2.6</ecNumber>
    </recommendedName>
    <alternativeName>
        <fullName evidence="8">SAICAR synthetase</fullName>
    </alternativeName>
</protein>
<comment type="catalytic activity">
    <reaction evidence="7 8">
        <text>5-amino-1-(5-phospho-D-ribosyl)imidazole-4-carboxylate + L-aspartate + ATP = (2S)-2-[5-amino-1-(5-phospho-beta-D-ribosyl)imidazole-4-carboxamido]succinate + ADP + phosphate + 2 H(+)</text>
        <dbReference type="Rhea" id="RHEA:22628"/>
        <dbReference type="ChEBI" id="CHEBI:15378"/>
        <dbReference type="ChEBI" id="CHEBI:29991"/>
        <dbReference type="ChEBI" id="CHEBI:30616"/>
        <dbReference type="ChEBI" id="CHEBI:43474"/>
        <dbReference type="ChEBI" id="CHEBI:58443"/>
        <dbReference type="ChEBI" id="CHEBI:77657"/>
        <dbReference type="ChEBI" id="CHEBI:456216"/>
        <dbReference type="EC" id="6.3.2.6"/>
    </reaction>
</comment>
<dbReference type="GO" id="GO:0006189">
    <property type="term" value="P:'de novo' IMP biosynthetic process"/>
    <property type="evidence" value="ECO:0007669"/>
    <property type="project" value="UniProtKB-UniRule"/>
</dbReference>
<organism evidence="10 11">
    <name type="scientific">Methanolapillus millepedarum</name>
    <dbReference type="NCBI Taxonomy" id="3028296"/>
    <lineage>
        <taxon>Archaea</taxon>
        <taxon>Methanobacteriati</taxon>
        <taxon>Methanobacteriota</taxon>
        <taxon>Stenosarchaea group</taxon>
        <taxon>Methanomicrobia</taxon>
        <taxon>Methanosarcinales</taxon>
        <taxon>Methanosarcinaceae</taxon>
        <taxon>Methanolapillus</taxon>
    </lineage>
</organism>
<dbReference type="InterPro" id="IPR018236">
    <property type="entry name" value="SAICAR_synthetase_CS"/>
</dbReference>
<keyword evidence="11" id="KW-1185">Reference proteome</keyword>
<dbReference type="GO" id="GO:0009236">
    <property type="term" value="P:cobalamin biosynthetic process"/>
    <property type="evidence" value="ECO:0007669"/>
    <property type="project" value="InterPro"/>
</dbReference>
<dbReference type="Pfam" id="PF01259">
    <property type="entry name" value="SAICAR_synt"/>
    <property type="match status" value="1"/>
</dbReference>
<dbReference type="NCBIfam" id="TIGR00081">
    <property type="entry name" value="purC"/>
    <property type="match status" value="1"/>
</dbReference>
<dbReference type="GO" id="GO:0004639">
    <property type="term" value="F:phosphoribosylaminoimidazolesuccinocarboxamide synthase activity"/>
    <property type="evidence" value="ECO:0007669"/>
    <property type="project" value="UniProtKB-UniRule"/>
</dbReference>
<dbReference type="HAMAP" id="MF_00137">
    <property type="entry name" value="SAICAR_synth"/>
    <property type="match status" value="1"/>
</dbReference>
<comment type="pathway">
    <text evidence="1 8">Purine metabolism; IMP biosynthesis via de novo pathway; 5-amino-1-(5-phospho-D-ribosyl)imidazole-4-carboxamide from 5-amino-1-(5-phospho-D-ribosyl)imidazole-4-carboxylate: step 1/2.</text>
</comment>
<dbReference type="CDD" id="cd01415">
    <property type="entry name" value="SAICAR_synt_PurC"/>
    <property type="match status" value="1"/>
</dbReference>
<evidence type="ECO:0000256" key="8">
    <source>
        <dbReference type="HAMAP-Rule" id="MF_00137"/>
    </source>
</evidence>
<dbReference type="InterPro" id="IPR001636">
    <property type="entry name" value="SAICAR_synth"/>
</dbReference>
<dbReference type="AlphaFoldDB" id="A0AA96V3H7"/>
<dbReference type="PROSITE" id="PS01058">
    <property type="entry name" value="SAICAR_SYNTHETASE_2"/>
    <property type="match status" value="1"/>
</dbReference>
<comment type="similarity">
    <text evidence="2 8">Belongs to the SAICAR synthetase family.</text>
</comment>
<dbReference type="SUPFAM" id="SSF56104">
    <property type="entry name" value="SAICAR synthase-like"/>
    <property type="match status" value="1"/>
</dbReference>
<reference evidence="10 11" key="1">
    <citation type="submission" date="2023-07" db="EMBL/GenBank/DDBJ databases">
        <title>Closed genoem sequence of Methanosarcinaceae archaeon Ac7.</title>
        <authorList>
            <person name="Poehlein A."/>
            <person name="Protasov E."/>
            <person name="Platt K."/>
            <person name="Reeh H."/>
            <person name="Daniel R."/>
            <person name="Brune A."/>
        </authorList>
    </citation>
    <scope>NUCLEOTIDE SEQUENCE [LARGE SCALE GENOMIC DNA]</scope>
    <source>
        <strain evidence="10 11">Ac7</strain>
    </source>
</reference>
<dbReference type="PANTHER" id="PTHR43599">
    <property type="entry name" value="MULTIFUNCTIONAL PROTEIN ADE2"/>
    <property type="match status" value="1"/>
</dbReference>
<gene>
    <name evidence="8 10" type="primary">purC</name>
    <name evidence="10" type="ORF">MsAc7_14790</name>
</gene>
<name>A0AA96V3H7_9EURY</name>
<evidence type="ECO:0000313" key="11">
    <source>
        <dbReference type="Proteomes" id="UP001303587"/>
    </source>
</evidence>
<accession>A0AA96V3H7</accession>
<dbReference type="PROSITE" id="PS01057">
    <property type="entry name" value="SAICAR_SYNTHETASE_1"/>
    <property type="match status" value="1"/>
</dbReference>
<evidence type="ECO:0000256" key="2">
    <source>
        <dbReference type="ARBA" id="ARBA00010190"/>
    </source>
</evidence>
<keyword evidence="6 8" id="KW-0067">ATP-binding</keyword>
<evidence type="ECO:0000259" key="9">
    <source>
        <dbReference type="Pfam" id="PF01259"/>
    </source>
</evidence>
<dbReference type="Proteomes" id="UP001303587">
    <property type="component" value="Chromosome"/>
</dbReference>
<evidence type="ECO:0000256" key="4">
    <source>
        <dbReference type="ARBA" id="ARBA00022741"/>
    </source>
</evidence>
<dbReference type="EMBL" id="CP131060">
    <property type="protein sequence ID" value="WNY25914.1"/>
    <property type="molecule type" value="Genomic_DNA"/>
</dbReference>
<dbReference type="GO" id="GO:0005524">
    <property type="term" value="F:ATP binding"/>
    <property type="evidence" value="ECO:0007669"/>
    <property type="project" value="UniProtKB-KW"/>
</dbReference>
<dbReference type="FunFam" id="3.30.470.20:FF:000006">
    <property type="entry name" value="Phosphoribosylaminoimidazole-succinocarboxamide synthase"/>
    <property type="match status" value="1"/>
</dbReference>
<keyword evidence="3 8" id="KW-0436">Ligase</keyword>
<dbReference type="PANTHER" id="PTHR43599:SF3">
    <property type="entry name" value="SI:DKEY-6E2.2"/>
    <property type="match status" value="1"/>
</dbReference>
<feature type="domain" description="SAICAR synthetase/ADE2 N-terminal" evidence="9">
    <location>
        <begin position="45"/>
        <end position="271"/>
    </location>
</feature>
<evidence type="ECO:0000256" key="5">
    <source>
        <dbReference type="ARBA" id="ARBA00022755"/>
    </source>
</evidence>
<evidence type="ECO:0000313" key="10">
    <source>
        <dbReference type="EMBL" id="WNY25914.1"/>
    </source>
</evidence>
<evidence type="ECO:0000256" key="1">
    <source>
        <dbReference type="ARBA" id="ARBA00004672"/>
    </source>
</evidence>
<keyword evidence="5 8" id="KW-0658">Purine biosynthesis</keyword>
<dbReference type="EC" id="6.3.2.6" evidence="8"/>
<evidence type="ECO:0000256" key="6">
    <source>
        <dbReference type="ARBA" id="ARBA00022840"/>
    </source>
</evidence>
<proteinExistence type="inferred from homology"/>
<dbReference type="Gene3D" id="3.30.470.20">
    <property type="entry name" value="ATP-grasp fold, B domain"/>
    <property type="match status" value="1"/>
</dbReference>
<dbReference type="Gene3D" id="3.30.200.20">
    <property type="entry name" value="Phosphorylase Kinase, domain 1"/>
    <property type="match status" value="1"/>
</dbReference>
<evidence type="ECO:0000256" key="7">
    <source>
        <dbReference type="ARBA" id="ARBA00048475"/>
    </source>
</evidence>
<dbReference type="InterPro" id="IPR028923">
    <property type="entry name" value="SAICAR_synt/ADE2_N"/>
</dbReference>
<dbReference type="InterPro" id="IPR033934">
    <property type="entry name" value="SAICAR_synt_PurC"/>
</dbReference>
<keyword evidence="4 8" id="KW-0547">Nucleotide-binding</keyword>